<evidence type="ECO:0000313" key="3">
    <source>
        <dbReference type="Proteomes" id="UP000007093"/>
    </source>
</evidence>
<dbReference type="AlphaFoldDB" id="G4Q4K9"/>
<name>G4Q4K9_ACIIR</name>
<dbReference type="HOGENOM" id="CLU_1640130_0_0_9"/>
<feature type="domain" description="Radical SAM core" evidence="1">
    <location>
        <begin position="5"/>
        <end position="111"/>
    </location>
</feature>
<dbReference type="STRING" id="568816.Acin_0687"/>
<dbReference type="InParanoid" id="G4Q4K9"/>
<gene>
    <name evidence="2" type="ordered locus">Acin_0687</name>
</gene>
<protein>
    <submittedName>
        <fullName evidence="2">Radical SAM family protein</fullName>
    </submittedName>
</protein>
<evidence type="ECO:0000259" key="1">
    <source>
        <dbReference type="Pfam" id="PF04055"/>
    </source>
</evidence>
<dbReference type="InterPro" id="IPR007197">
    <property type="entry name" value="rSAM"/>
</dbReference>
<dbReference type="InterPro" id="IPR058240">
    <property type="entry name" value="rSAM_sf"/>
</dbReference>
<dbReference type="GO" id="GO:0051536">
    <property type="term" value="F:iron-sulfur cluster binding"/>
    <property type="evidence" value="ECO:0007669"/>
    <property type="project" value="InterPro"/>
</dbReference>
<organism evidence="2 3">
    <name type="scientific">Acidaminococcus intestini (strain RyC-MR95)</name>
    <dbReference type="NCBI Taxonomy" id="568816"/>
    <lineage>
        <taxon>Bacteria</taxon>
        <taxon>Bacillati</taxon>
        <taxon>Bacillota</taxon>
        <taxon>Negativicutes</taxon>
        <taxon>Acidaminococcales</taxon>
        <taxon>Acidaminococcaceae</taxon>
        <taxon>Acidaminococcus</taxon>
    </lineage>
</organism>
<dbReference type="Proteomes" id="UP000007093">
    <property type="component" value="Chromosome"/>
</dbReference>
<evidence type="ECO:0000313" key="2">
    <source>
        <dbReference type="EMBL" id="AEQ21922.1"/>
    </source>
</evidence>
<dbReference type="EMBL" id="CP003058">
    <property type="protein sequence ID" value="AEQ21922.1"/>
    <property type="molecule type" value="Genomic_DNA"/>
</dbReference>
<dbReference type="SUPFAM" id="SSF102114">
    <property type="entry name" value="Radical SAM enzymes"/>
    <property type="match status" value="1"/>
</dbReference>
<dbReference type="KEGG" id="ain:Acin_0687"/>
<sequence>MVAPLSQIEADLKEAKEKWPDARKIWASGGDSFALSTEKQIAVWDLMRTYYPKARISTYAIISDFKHKSVEEICKIKAHGLDEIMIGIESGDDEVLSFVNKGCTSEEIIEAGLPYEVIFFSGLGGAATVSDTPKRVLTSSISCTLTGSLLQDSPYSPIRRS</sequence>
<reference evidence="2 3" key="1">
    <citation type="journal article" date="2011" name="J. Bacteriol.">
        <title>Complete genome sequence of Acidaminococcus intestini RYC-MR95, a Gram-negative bacterium from the phylum Firmicutes.</title>
        <authorList>
            <person name="D'Auria G."/>
            <person name="Galan J.C."/>
            <person name="Rodriguez-Alcayna M."/>
            <person name="Moya A."/>
            <person name="Baquero F."/>
            <person name="Latorre A."/>
        </authorList>
    </citation>
    <scope>NUCLEOTIDE SEQUENCE [LARGE SCALE GENOMIC DNA]</scope>
    <source>
        <strain evidence="2 3">RyC-MR95</strain>
    </source>
</reference>
<dbReference type="PATRIC" id="fig|568816.4.peg.667"/>
<proteinExistence type="predicted"/>
<accession>G4Q4K9</accession>
<dbReference type="eggNOG" id="COG1032">
    <property type="taxonomic scope" value="Bacteria"/>
</dbReference>
<dbReference type="GO" id="GO:0003824">
    <property type="term" value="F:catalytic activity"/>
    <property type="evidence" value="ECO:0007669"/>
    <property type="project" value="InterPro"/>
</dbReference>
<keyword evidence="3" id="KW-1185">Reference proteome</keyword>
<dbReference type="Pfam" id="PF04055">
    <property type="entry name" value="Radical_SAM"/>
    <property type="match status" value="1"/>
</dbReference>